<proteinExistence type="predicted"/>
<dbReference type="EMBL" id="WBMT01000026">
    <property type="protein sequence ID" value="KAB2341277.1"/>
    <property type="molecule type" value="Genomic_DNA"/>
</dbReference>
<dbReference type="PANTHER" id="PTHR22683:SF1">
    <property type="entry name" value="TYPE VII SECRETION SYSTEM PROTEIN ESSC"/>
    <property type="match status" value="1"/>
</dbReference>
<dbReference type="InterPro" id="IPR002543">
    <property type="entry name" value="FtsK_dom"/>
</dbReference>
<keyword evidence="1 3" id="KW-0547">Nucleotide-binding</keyword>
<gene>
    <name evidence="6" type="ORF">F8566_41895</name>
</gene>
<dbReference type="InterPro" id="IPR027417">
    <property type="entry name" value="P-loop_NTPase"/>
</dbReference>
<organism evidence="6 7">
    <name type="scientific">Actinomadura rudentiformis</name>
    <dbReference type="NCBI Taxonomy" id="359158"/>
    <lineage>
        <taxon>Bacteria</taxon>
        <taxon>Bacillati</taxon>
        <taxon>Actinomycetota</taxon>
        <taxon>Actinomycetes</taxon>
        <taxon>Streptosporangiales</taxon>
        <taxon>Thermomonosporaceae</taxon>
        <taxon>Actinomadura</taxon>
    </lineage>
</organism>
<evidence type="ECO:0000256" key="1">
    <source>
        <dbReference type="ARBA" id="ARBA00022741"/>
    </source>
</evidence>
<feature type="domain" description="FtsK" evidence="5">
    <location>
        <begin position="728"/>
        <end position="926"/>
    </location>
</feature>
<dbReference type="Proteomes" id="UP000468735">
    <property type="component" value="Unassembled WGS sequence"/>
</dbReference>
<dbReference type="PANTHER" id="PTHR22683">
    <property type="entry name" value="SPORULATION PROTEIN RELATED"/>
    <property type="match status" value="1"/>
</dbReference>
<evidence type="ECO:0000256" key="4">
    <source>
        <dbReference type="SAM" id="MobiDB-lite"/>
    </source>
</evidence>
<reference evidence="6 7" key="1">
    <citation type="submission" date="2019-09" db="EMBL/GenBank/DDBJ databases">
        <title>Actinomadura physcomitrii sp. nov., a novel actinomycete isolated from moss [Physcomitrium sphaericum (Ludw) Fuernr].</title>
        <authorList>
            <person name="Zhuang X."/>
            <person name="Liu C."/>
        </authorList>
    </citation>
    <scope>NUCLEOTIDE SEQUENCE [LARGE SCALE GENOMIC DNA]</scope>
    <source>
        <strain evidence="6 7">HMC1</strain>
    </source>
</reference>
<feature type="binding site" evidence="3">
    <location>
        <begin position="748"/>
        <end position="755"/>
    </location>
    <ligand>
        <name>ATP</name>
        <dbReference type="ChEBI" id="CHEBI:30616"/>
    </ligand>
</feature>
<keyword evidence="2 3" id="KW-0067">ATP-binding</keyword>
<name>A0A6H9YJ47_9ACTN</name>
<dbReference type="NCBIfam" id="NF041121">
    <property type="entry name" value="SAV_2336_NTERM"/>
    <property type="match status" value="1"/>
</dbReference>
<evidence type="ECO:0000259" key="5">
    <source>
        <dbReference type="PROSITE" id="PS50901"/>
    </source>
</evidence>
<evidence type="ECO:0000313" key="7">
    <source>
        <dbReference type="Proteomes" id="UP000468735"/>
    </source>
</evidence>
<evidence type="ECO:0000256" key="3">
    <source>
        <dbReference type="PROSITE-ProRule" id="PRU00289"/>
    </source>
</evidence>
<dbReference type="InterPro" id="IPR047738">
    <property type="entry name" value="SAV_2336-like_N"/>
</dbReference>
<evidence type="ECO:0000256" key="2">
    <source>
        <dbReference type="ARBA" id="ARBA00022840"/>
    </source>
</evidence>
<sequence length="1249" mass="134440">MRIEELHQALDSLGSPADARELSEILWLACHTTPAQAAEAPAEPATTRDDLSAIKDSAGTPAPPERQAQAPTTGHPAALHPRPPEPRTGSDATEILVPTAPMLTSPLAVQRALRPLKRRVASPLRTELDEDATAARIADTALWVPVLTPSPERWLSLNLVVDTGPSMRLWRPLGRELAETILRQGAFRDVHLIYLNESGGISSSPTAPARSPTTLLDPAGRHTTLVLSDCSGPHWWNGRAPHALRRWAQTGPTAILQPLPERLWRRTAAPATPGLASLHRPGAPNTELDFTPYDGEAPDGLPIPVLEIAPRWLSGWANLVAGAGPQPTAVATPTATTAAPVHRERELPPEERVRRFLVTASPEAAELAAHVAVSIPSLPVMRLIQHRVLGESGPGQLAEVLLSGLLRPVDHSIGQYEFVPGAREALLASLPRPEAWHTRHVLEHISAEIERRAGSATETFRALLPSAQGDQALPDRPFALISPEAKTLLDRTPPQTTQGVPPPGAPHVQAPQIAAGTTTGSGNGDHLGERHAAARFPEIARLESALAELDKGVSQSAVREKLQSFVTDEASERAAASSNDLKTLAFTGPAGSGKLSAAAQLAKALASLGWIRTPQVITTDRWSPNLPRRFREARAQSCVLYLHCGGQPTGTFTSHADDDLVRMISSAGTEALIVIGGDQGRVASFLRERPQLRGRVHTTIAFDSPTSDGLWTGSLDEWRPITLGTNDEGLVKLDVMDGFVPGNGLIIDRRRSGRSEVARTFVTELALTHPPTQVTFLLADHSAGTTFTGGLEEVPHVAEAVVNIAGEPSLADRLGEALIRELDRRQSLLDEVRSAAWHHYQSSVARGAPIPPLPALFVLVNAFDELIAVKPGVQDVIRQVVERGPLLGVQLTMISTGAAPTFDHAPSWHIAASERGGRLDQGGESTTFKLLARQDVRALARVMSAHGPQAHWLMPRRPDTAADKPETDVQLRDLDLGSPQGVGGTSTLYSMTTSGEGLLYKEYRGRIAETDPDAVAKVVSFPATLPESERELLLSQTAWPVARVLDGDRITGVVMPRAPERFYRRIGPRGSESVRVRELNHLLYDRRTTEGESETPPGAGERVEIVRRITALFRLLHSHSLVVGDVSAYSILWSARPAGVYLLDCDGIRLAGTRQGRARLATPEWHDPLGFAETADLDSDRYKLALLVVRVLAGSPHLRPGDPAEFVEGVPARIAANVSDLFSHAAGPWGTRPHAEQWLAALGEQGTQG</sequence>
<evidence type="ECO:0000313" key="6">
    <source>
        <dbReference type="EMBL" id="KAB2341277.1"/>
    </source>
</evidence>
<comment type="caution">
    <text evidence="6">The sequence shown here is derived from an EMBL/GenBank/DDBJ whole genome shotgun (WGS) entry which is preliminary data.</text>
</comment>
<dbReference type="GO" id="GO:0003677">
    <property type="term" value="F:DNA binding"/>
    <property type="evidence" value="ECO:0007669"/>
    <property type="project" value="InterPro"/>
</dbReference>
<feature type="compositionally biased region" description="Low complexity" evidence="4">
    <location>
        <begin position="34"/>
        <end position="45"/>
    </location>
</feature>
<dbReference type="Pfam" id="PF01580">
    <property type="entry name" value="FtsK_SpoIIIE"/>
    <property type="match status" value="1"/>
</dbReference>
<dbReference type="GO" id="GO:0005524">
    <property type="term" value="F:ATP binding"/>
    <property type="evidence" value="ECO:0007669"/>
    <property type="project" value="UniProtKB-UniRule"/>
</dbReference>
<dbReference type="OrthoDB" id="4495511at2"/>
<dbReference type="Gene3D" id="3.40.50.300">
    <property type="entry name" value="P-loop containing nucleotide triphosphate hydrolases"/>
    <property type="match status" value="1"/>
</dbReference>
<dbReference type="AlphaFoldDB" id="A0A6H9YJ47"/>
<keyword evidence="7" id="KW-1185">Reference proteome</keyword>
<dbReference type="InterPro" id="IPR050206">
    <property type="entry name" value="FtsK/SpoIIIE/SftA"/>
</dbReference>
<dbReference type="PROSITE" id="PS50901">
    <property type="entry name" value="FTSK"/>
    <property type="match status" value="1"/>
</dbReference>
<dbReference type="RefSeq" id="WP_151568591.1">
    <property type="nucleotide sequence ID" value="NZ_WBMT01000026.1"/>
</dbReference>
<feature type="region of interest" description="Disordered" evidence="4">
    <location>
        <begin position="34"/>
        <end position="92"/>
    </location>
</feature>
<accession>A0A6H9YJ47</accession>
<protein>
    <recommendedName>
        <fullName evidence="5">FtsK domain-containing protein</fullName>
    </recommendedName>
</protein>